<organism evidence="2 3">
    <name type="scientific">Caligus rogercresseyi</name>
    <name type="common">Sea louse</name>
    <dbReference type="NCBI Taxonomy" id="217165"/>
    <lineage>
        <taxon>Eukaryota</taxon>
        <taxon>Metazoa</taxon>
        <taxon>Ecdysozoa</taxon>
        <taxon>Arthropoda</taxon>
        <taxon>Crustacea</taxon>
        <taxon>Multicrustacea</taxon>
        <taxon>Hexanauplia</taxon>
        <taxon>Copepoda</taxon>
        <taxon>Siphonostomatoida</taxon>
        <taxon>Caligidae</taxon>
        <taxon>Caligus</taxon>
    </lineage>
</organism>
<dbReference type="AlphaFoldDB" id="A0A7T8KDU2"/>
<protein>
    <submittedName>
        <fullName evidence="2">Uncharacterized protein</fullName>
    </submittedName>
</protein>
<gene>
    <name evidence="2" type="ORF">FKW44_006761</name>
</gene>
<feature type="non-terminal residue" evidence="2">
    <location>
        <position position="1"/>
    </location>
</feature>
<keyword evidence="3" id="KW-1185">Reference proteome</keyword>
<dbReference type="EMBL" id="CP045893">
    <property type="protein sequence ID" value="QQP54061.1"/>
    <property type="molecule type" value="Genomic_DNA"/>
</dbReference>
<accession>A0A7T8KDU2</accession>
<evidence type="ECO:0000256" key="1">
    <source>
        <dbReference type="SAM" id="MobiDB-lite"/>
    </source>
</evidence>
<name>A0A7T8KDU2_CALRO</name>
<feature type="compositionally biased region" description="Basic and acidic residues" evidence="1">
    <location>
        <begin position="34"/>
        <end position="52"/>
    </location>
</feature>
<evidence type="ECO:0000313" key="3">
    <source>
        <dbReference type="Proteomes" id="UP000595437"/>
    </source>
</evidence>
<feature type="region of interest" description="Disordered" evidence="1">
    <location>
        <begin position="19"/>
        <end position="52"/>
    </location>
</feature>
<evidence type="ECO:0000313" key="2">
    <source>
        <dbReference type="EMBL" id="QQP54061.1"/>
    </source>
</evidence>
<feature type="non-terminal residue" evidence="2">
    <location>
        <position position="52"/>
    </location>
</feature>
<reference evidence="3" key="1">
    <citation type="submission" date="2021-01" db="EMBL/GenBank/DDBJ databases">
        <title>Caligus Genome Assembly.</title>
        <authorList>
            <person name="Gallardo-Escarate C."/>
        </authorList>
    </citation>
    <scope>NUCLEOTIDE SEQUENCE [LARGE SCALE GENOMIC DNA]</scope>
</reference>
<dbReference type="Proteomes" id="UP000595437">
    <property type="component" value="Chromosome 4"/>
</dbReference>
<sequence>TLTRKATVAWLDILKLDSSSDSAEDEEELPESGAAKKRDILEASETRHQRID</sequence>
<proteinExistence type="predicted"/>